<evidence type="ECO:0000313" key="8">
    <source>
        <dbReference type="Proteomes" id="UP001341840"/>
    </source>
</evidence>
<dbReference type="PANTHER" id="PTHR47987:SF2">
    <property type="entry name" value="PROTEIN KINASE DOMAIN-CONTAINING PROTEIN"/>
    <property type="match status" value="1"/>
</dbReference>
<dbReference type="InterPro" id="IPR046958">
    <property type="entry name" value="RBK1/2/STUNTED"/>
</dbReference>
<evidence type="ECO:0000256" key="5">
    <source>
        <dbReference type="PROSITE-ProRule" id="PRU10141"/>
    </source>
</evidence>
<dbReference type="Gene3D" id="3.30.200.20">
    <property type="entry name" value="Phosphorylase Kinase, domain 1"/>
    <property type="match status" value="1"/>
</dbReference>
<dbReference type="SMART" id="SM00220">
    <property type="entry name" value="S_TKc"/>
    <property type="match status" value="1"/>
</dbReference>
<dbReference type="CDD" id="cd14066">
    <property type="entry name" value="STKc_IRAK"/>
    <property type="match status" value="1"/>
</dbReference>
<name>A0ABU6R7A2_9FABA</name>
<organism evidence="7 8">
    <name type="scientific">Stylosanthes scabra</name>
    <dbReference type="NCBI Taxonomy" id="79078"/>
    <lineage>
        <taxon>Eukaryota</taxon>
        <taxon>Viridiplantae</taxon>
        <taxon>Streptophyta</taxon>
        <taxon>Embryophyta</taxon>
        <taxon>Tracheophyta</taxon>
        <taxon>Spermatophyta</taxon>
        <taxon>Magnoliopsida</taxon>
        <taxon>eudicotyledons</taxon>
        <taxon>Gunneridae</taxon>
        <taxon>Pentapetalae</taxon>
        <taxon>rosids</taxon>
        <taxon>fabids</taxon>
        <taxon>Fabales</taxon>
        <taxon>Fabaceae</taxon>
        <taxon>Papilionoideae</taxon>
        <taxon>50 kb inversion clade</taxon>
        <taxon>dalbergioids sensu lato</taxon>
        <taxon>Dalbergieae</taxon>
        <taxon>Pterocarpus clade</taxon>
        <taxon>Stylosanthes</taxon>
    </lineage>
</organism>
<accession>A0ABU6R7A2</accession>
<dbReference type="CDD" id="cd00293">
    <property type="entry name" value="USP-like"/>
    <property type="match status" value="1"/>
</dbReference>
<dbReference type="Proteomes" id="UP001341840">
    <property type="component" value="Unassembled WGS sequence"/>
</dbReference>
<dbReference type="PROSITE" id="PS00108">
    <property type="entry name" value="PROTEIN_KINASE_ST"/>
    <property type="match status" value="1"/>
</dbReference>
<feature type="domain" description="Protein kinase" evidence="6">
    <location>
        <begin position="395"/>
        <end position="670"/>
    </location>
</feature>
<sequence length="741" mass="81150">MMTCPVQGRGGSTGRTVVVGVKLDSPSKELLTWALVKVSQPADTVVALHVLDQHEIVNKDGKSSLLSLVKAFDPVLAVYEGFCNLKQVDLKLKICRGSSVKKILVREAIAYSATHVVLGTCHGHHKIRSSTSVAKYCAKKLSKDCCVLAINNGKVVFKRDGLPATATTDSQGHRNGLLGSIHWKISKSTKVLNDESAGNDAGKSAGEFSDHSLAKILMDTTEFDRKDSCSVCDTTPALLPPPPESSCHQSSEEESCSDGVCDNSLAIVPVPAADTAPPELKPGWPLLHQRISSETQFPDKLSARQISVVQWAMRLPSRNLSYSSDQDHKPQDESVALDSETGAIVPVDFGINNTISSPEPNSESIPLELASLPEKYSSICRLFEYQELVSATSNFLPENLIGKGGSSEVYRGCLPDGQELAVKILKPSDDVLKEFLLEIEIITTLNHKNIISLLGFCFENGNLLLVYDLLSRGSLEENLHGSKKNSLVFGWSERYKVAMGVAEALDYLHCKNDQPVIHRDVKSSNVLLSEDFEPKLSDFGLAKWASTSSSQITCTDVAGTFGYLAPEYFMYGKVHDKIDVYAFGVVLLELLSGRKPISGDFPKGQESLIMWASPLLDSGKVLQLLDPTLGDNYDHDEMERMVLAATLCIRRAPRARPQMSLISKLLHGDADVIKWARLEINAREAPELLEDEACPPSNLQSHLNLALLDVEDDLLSMCSVEQHVSLEDYLRGRWSRSSSFD</sequence>
<comment type="caution">
    <text evidence="7">The sequence shown here is derived from an EMBL/GenBank/DDBJ whole genome shotgun (WGS) entry which is preliminary data.</text>
</comment>
<keyword evidence="2 5" id="KW-0547">Nucleotide-binding</keyword>
<feature type="binding site" evidence="5">
    <location>
        <position position="423"/>
    </location>
    <ligand>
        <name>ATP</name>
        <dbReference type="ChEBI" id="CHEBI:30616"/>
    </ligand>
</feature>
<dbReference type="PANTHER" id="PTHR47987">
    <property type="entry name" value="OS08G0249100 PROTEIN"/>
    <property type="match status" value="1"/>
</dbReference>
<keyword evidence="1" id="KW-0808">Transferase</keyword>
<reference evidence="7 8" key="1">
    <citation type="journal article" date="2023" name="Plants (Basel)">
        <title>Bridging the Gap: Combining Genomics and Transcriptomics Approaches to Understand Stylosanthes scabra, an Orphan Legume from the Brazilian Caatinga.</title>
        <authorList>
            <person name="Ferreira-Neto J.R.C."/>
            <person name="da Silva M.D."/>
            <person name="Binneck E."/>
            <person name="de Melo N.F."/>
            <person name="da Silva R.H."/>
            <person name="de Melo A.L.T.M."/>
            <person name="Pandolfi V."/>
            <person name="Bustamante F.O."/>
            <person name="Brasileiro-Vidal A.C."/>
            <person name="Benko-Iseppon A.M."/>
        </authorList>
    </citation>
    <scope>NUCLEOTIDE SEQUENCE [LARGE SCALE GENOMIC DNA]</scope>
    <source>
        <tissue evidence="7">Leaves</tissue>
    </source>
</reference>
<keyword evidence="8" id="KW-1185">Reference proteome</keyword>
<keyword evidence="3" id="KW-0418">Kinase</keyword>
<evidence type="ECO:0000313" key="7">
    <source>
        <dbReference type="EMBL" id="MED6119838.1"/>
    </source>
</evidence>
<keyword evidence="4 5" id="KW-0067">ATP-binding</keyword>
<evidence type="ECO:0000256" key="1">
    <source>
        <dbReference type="ARBA" id="ARBA00022679"/>
    </source>
</evidence>
<dbReference type="Pfam" id="PF00582">
    <property type="entry name" value="Usp"/>
    <property type="match status" value="1"/>
</dbReference>
<dbReference type="SUPFAM" id="SSF52402">
    <property type="entry name" value="Adenine nucleotide alpha hydrolases-like"/>
    <property type="match status" value="1"/>
</dbReference>
<dbReference type="Gene3D" id="1.10.510.10">
    <property type="entry name" value="Transferase(Phosphotransferase) domain 1"/>
    <property type="match status" value="1"/>
</dbReference>
<dbReference type="Gene3D" id="3.40.50.620">
    <property type="entry name" value="HUPs"/>
    <property type="match status" value="1"/>
</dbReference>
<dbReference type="EMBL" id="JASCZI010030250">
    <property type="protein sequence ID" value="MED6119838.1"/>
    <property type="molecule type" value="Genomic_DNA"/>
</dbReference>
<evidence type="ECO:0000256" key="4">
    <source>
        <dbReference type="ARBA" id="ARBA00022840"/>
    </source>
</evidence>
<dbReference type="InterPro" id="IPR000719">
    <property type="entry name" value="Prot_kinase_dom"/>
</dbReference>
<dbReference type="InterPro" id="IPR014729">
    <property type="entry name" value="Rossmann-like_a/b/a_fold"/>
</dbReference>
<evidence type="ECO:0000256" key="2">
    <source>
        <dbReference type="ARBA" id="ARBA00022741"/>
    </source>
</evidence>
<dbReference type="PROSITE" id="PS50011">
    <property type="entry name" value="PROTEIN_KINASE_DOM"/>
    <property type="match status" value="1"/>
</dbReference>
<dbReference type="SUPFAM" id="SSF56112">
    <property type="entry name" value="Protein kinase-like (PK-like)"/>
    <property type="match status" value="1"/>
</dbReference>
<gene>
    <name evidence="7" type="ORF">PIB30_015357</name>
</gene>
<proteinExistence type="predicted"/>
<evidence type="ECO:0000256" key="3">
    <source>
        <dbReference type="ARBA" id="ARBA00022777"/>
    </source>
</evidence>
<dbReference type="InterPro" id="IPR011009">
    <property type="entry name" value="Kinase-like_dom_sf"/>
</dbReference>
<evidence type="ECO:0000259" key="6">
    <source>
        <dbReference type="PROSITE" id="PS50011"/>
    </source>
</evidence>
<dbReference type="InterPro" id="IPR008271">
    <property type="entry name" value="Ser/Thr_kinase_AS"/>
</dbReference>
<dbReference type="PROSITE" id="PS00107">
    <property type="entry name" value="PROTEIN_KINASE_ATP"/>
    <property type="match status" value="1"/>
</dbReference>
<dbReference type="InterPro" id="IPR006016">
    <property type="entry name" value="UspA"/>
</dbReference>
<protein>
    <recommendedName>
        <fullName evidence="6">Protein kinase domain-containing protein</fullName>
    </recommendedName>
</protein>
<dbReference type="Pfam" id="PF00069">
    <property type="entry name" value="Pkinase"/>
    <property type="match status" value="1"/>
</dbReference>
<dbReference type="InterPro" id="IPR017441">
    <property type="entry name" value="Protein_kinase_ATP_BS"/>
</dbReference>